<dbReference type="GO" id="GO:0005840">
    <property type="term" value="C:ribosome"/>
    <property type="evidence" value="ECO:0007669"/>
    <property type="project" value="UniProtKB-KW"/>
</dbReference>
<feature type="region of interest" description="Disordered" evidence="1">
    <location>
        <begin position="1"/>
        <end position="22"/>
    </location>
</feature>
<gene>
    <name evidence="2" type="ORF">TREES_T100019613</name>
</gene>
<organism evidence="2 3">
    <name type="scientific">Tupaia chinensis</name>
    <name type="common">Chinese tree shrew</name>
    <name type="synonym">Tupaia belangeri chinensis</name>
    <dbReference type="NCBI Taxonomy" id="246437"/>
    <lineage>
        <taxon>Eukaryota</taxon>
        <taxon>Metazoa</taxon>
        <taxon>Chordata</taxon>
        <taxon>Craniata</taxon>
        <taxon>Vertebrata</taxon>
        <taxon>Euteleostomi</taxon>
        <taxon>Mammalia</taxon>
        <taxon>Eutheria</taxon>
        <taxon>Euarchontoglires</taxon>
        <taxon>Scandentia</taxon>
        <taxon>Tupaiidae</taxon>
        <taxon>Tupaia</taxon>
    </lineage>
</organism>
<dbReference type="InterPro" id="IPR029064">
    <property type="entry name" value="Ribosomal_eL30-like_sf"/>
</dbReference>
<keyword evidence="3" id="KW-1185">Reference proteome</keyword>
<dbReference type="AlphaFoldDB" id="L9JWW8"/>
<proteinExistence type="predicted"/>
<evidence type="ECO:0000313" key="3">
    <source>
        <dbReference type="Proteomes" id="UP000011518"/>
    </source>
</evidence>
<evidence type="ECO:0000256" key="1">
    <source>
        <dbReference type="SAM" id="MobiDB-lite"/>
    </source>
</evidence>
<evidence type="ECO:0000313" key="2">
    <source>
        <dbReference type="EMBL" id="ELW54729.1"/>
    </source>
</evidence>
<dbReference type="Gene3D" id="3.30.1330.30">
    <property type="match status" value="1"/>
</dbReference>
<sequence>MNQFTPPESYSSWPTSSGQRLLAQTEKKAERQPIFGTGVNAVTTLVNKKAQLVATAYDVDFIKLVVFLPALCWRYTLSPLI</sequence>
<reference evidence="3" key="2">
    <citation type="journal article" date="2013" name="Nat. Commun.">
        <title>Genome of the Chinese tree shrew.</title>
        <authorList>
            <person name="Fan Y."/>
            <person name="Huang Z.Y."/>
            <person name="Cao C.C."/>
            <person name="Chen C.S."/>
            <person name="Chen Y.X."/>
            <person name="Fan D.D."/>
            <person name="He J."/>
            <person name="Hou H.L."/>
            <person name="Hu L."/>
            <person name="Hu X.T."/>
            <person name="Jiang X.T."/>
            <person name="Lai R."/>
            <person name="Lang Y.S."/>
            <person name="Liang B."/>
            <person name="Liao S.G."/>
            <person name="Mu D."/>
            <person name="Ma Y.Y."/>
            <person name="Niu Y.Y."/>
            <person name="Sun X.Q."/>
            <person name="Xia J.Q."/>
            <person name="Xiao J."/>
            <person name="Xiong Z.Q."/>
            <person name="Xu L."/>
            <person name="Yang L."/>
            <person name="Zhang Y."/>
            <person name="Zhao W."/>
            <person name="Zhao X.D."/>
            <person name="Zheng Y.T."/>
            <person name="Zhou J.M."/>
            <person name="Zhu Y.B."/>
            <person name="Zhang G.J."/>
            <person name="Wang J."/>
            <person name="Yao Y.G."/>
        </authorList>
    </citation>
    <scope>NUCLEOTIDE SEQUENCE [LARGE SCALE GENOMIC DNA]</scope>
</reference>
<accession>L9JWW8</accession>
<name>L9JWW8_TUPCH</name>
<dbReference type="InParanoid" id="L9JWW8"/>
<dbReference type="EMBL" id="KB320934">
    <property type="protein sequence ID" value="ELW54729.1"/>
    <property type="molecule type" value="Genomic_DNA"/>
</dbReference>
<feature type="compositionally biased region" description="Polar residues" evidence="1">
    <location>
        <begin position="1"/>
        <end position="19"/>
    </location>
</feature>
<dbReference type="Proteomes" id="UP000011518">
    <property type="component" value="Unassembled WGS sequence"/>
</dbReference>
<dbReference type="SUPFAM" id="SSF55315">
    <property type="entry name" value="L30e-like"/>
    <property type="match status" value="1"/>
</dbReference>
<reference evidence="3" key="1">
    <citation type="submission" date="2012-07" db="EMBL/GenBank/DDBJ databases">
        <title>Genome of the Chinese tree shrew, a rising model animal genetically related to primates.</title>
        <authorList>
            <person name="Zhang G."/>
            <person name="Fan Y."/>
            <person name="Yao Y."/>
            <person name="Huang Z."/>
        </authorList>
    </citation>
    <scope>NUCLEOTIDE SEQUENCE [LARGE SCALE GENOMIC DNA]</scope>
</reference>
<keyword evidence="2" id="KW-0687">Ribonucleoprotein</keyword>
<protein>
    <submittedName>
        <fullName evidence="2">60S ribosomal protein L7a</fullName>
    </submittedName>
</protein>
<dbReference type="STRING" id="246437.L9JWW8"/>
<keyword evidence="2" id="KW-0689">Ribosomal protein</keyword>